<keyword evidence="1" id="KW-0732">Signal</keyword>
<dbReference type="RefSeq" id="WP_211911662.1">
    <property type="nucleotide sequence ID" value="NZ_CP036498.1"/>
</dbReference>
<sequence length="184" mass="19789">MKSFARFFAMSALAVSSFVICPGGIVLAQPAKQQATAGKQIALTEKQIESLLAAHKDIDSFTAKVAPSSSIAQANASVVTQLNDVVKKHGFADYADYSIVQDNIGLVMAGIDPKTKSYVGPEAYFKQKIAAVQADKTMSAEDKKEALDDLQASMKSPLPPIEHKGNIALVIRHFDKLLPLLKDE</sequence>
<feature type="chain" id="PRO_5046366278" description="DUF4142 domain-containing protein" evidence="1">
    <location>
        <begin position="29"/>
        <end position="184"/>
    </location>
</feature>
<evidence type="ECO:0000313" key="3">
    <source>
        <dbReference type="Proteomes" id="UP000682843"/>
    </source>
</evidence>
<gene>
    <name evidence="2" type="ORF">RPMA_04120</name>
</gene>
<reference evidence="2 3" key="1">
    <citation type="submission" date="2019-02" db="EMBL/GenBank/DDBJ databases">
        <title>Emended description of the genus Rhodopseudomonas and description of Rhodopseudomonas albus sp. nov., a non-phototrophic, heavy-metal-tolerant bacterium isolated from garden soil.</title>
        <authorList>
            <person name="Bao Z."/>
            <person name="Cao W.W."/>
            <person name="Sato Y."/>
            <person name="Nishizawa T."/>
            <person name="Zhao J."/>
            <person name="Guo Y."/>
            <person name="Ohta H."/>
        </authorList>
    </citation>
    <scope>NUCLEOTIDE SEQUENCE [LARGE SCALE GENOMIC DNA]</scope>
    <source>
        <strain evidence="2 3">SK50-23</strain>
    </source>
</reference>
<accession>A0ABX8A3S7</accession>
<dbReference type="Proteomes" id="UP000682843">
    <property type="component" value="Chromosome"/>
</dbReference>
<evidence type="ECO:0000313" key="2">
    <source>
        <dbReference type="EMBL" id="QUS38127.1"/>
    </source>
</evidence>
<protein>
    <recommendedName>
        <fullName evidence="4">DUF4142 domain-containing protein</fullName>
    </recommendedName>
</protein>
<evidence type="ECO:0000256" key="1">
    <source>
        <dbReference type="SAM" id="SignalP"/>
    </source>
</evidence>
<evidence type="ECO:0008006" key="4">
    <source>
        <dbReference type="Google" id="ProtNLM"/>
    </source>
</evidence>
<dbReference type="EMBL" id="CP036498">
    <property type="protein sequence ID" value="QUS38127.1"/>
    <property type="molecule type" value="Genomic_DNA"/>
</dbReference>
<feature type="signal peptide" evidence="1">
    <location>
        <begin position="1"/>
        <end position="28"/>
    </location>
</feature>
<keyword evidence="3" id="KW-1185">Reference proteome</keyword>
<proteinExistence type="predicted"/>
<name>A0ABX8A3S7_9BRAD</name>
<organism evidence="2 3">
    <name type="scientific">Tardiphaga alba</name>
    <dbReference type="NCBI Taxonomy" id="340268"/>
    <lineage>
        <taxon>Bacteria</taxon>
        <taxon>Pseudomonadati</taxon>
        <taxon>Pseudomonadota</taxon>
        <taxon>Alphaproteobacteria</taxon>
        <taxon>Hyphomicrobiales</taxon>
        <taxon>Nitrobacteraceae</taxon>
        <taxon>Tardiphaga</taxon>
    </lineage>
</organism>